<keyword evidence="2" id="KW-1185">Reference proteome</keyword>
<evidence type="ECO:0000313" key="1">
    <source>
        <dbReference type="EMBL" id="VDP22958.1"/>
    </source>
</evidence>
<organism evidence="1 2">
    <name type="scientific">Schistosoma margrebowiei</name>
    <dbReference type="NCBI Taxonomy" id="48269"/>
    <lineage>
        <taxon>Eukaryota</taxon>
        <taxon>Metazoa</taxon>
        <taxon>Spiralia</taxon>
        <taxon>Lophotrochozoa</taxon>
        <taxon>Platyhelminthes</taxon>
        <taxon>Trematoda</taxon>
        <taxon>Digenea</taxon>
        <taxon>Strigeidida</taxon>
        <taxon>Schistosomatoidea</taxon>
        <taxon>Schistosomatidae</taxon>
        <taxon>Schistosoma</taxon>
    </lineage>
</organism>
<dbReference type="EMBL" id="UZAI01017289">
    <property type="protein sequence ID" value="VDP22958.1"/>
    <property type="molecule type" value="Genomic_DNA"/>
</dbReference>
<evidence type="ECO:0000313" key="2">
    <source>
        <dbReference type="Proteomes" id="UP000277204"/>
    </source>
</evidence>
<dbReference type="AlphaFoldDB" id="A0A183MM22"/>
<name>A0A183MM22_9TREM</name>
<reference evidence="1 2" key="1">
    <citation type="submission" date="2018-11" db="EMBL/GenBank/DDBJ databases">
        <authorList>
            <consortium name="Pathogen Informatics"/>
        </authorList>
    </citation>
    <scope>NUCLEOTIDE SEQUENCE [LARGE SCALE GENOMIC DNA]</scope>
    <source>
        <strain evidence="1 2">Zambia</strain>
    </source>
</reference>
<accession>A0A183MM22</accession>
<protein>
    <submittedName>
        <fullName evidence="1">Uncharacterized protein</fullName>
    </submittedName>
</protein>
<dbReference type="Proteomes" id="UP000277204">
    <property type="component" value="Unassembled WGS sequence"/>
</dbReference>
<proteinExistence type="predicted"/>
<gene>
    <name evidence="1" type="ORF">SMRZ_LOCUS17097</name>
</gene>
<sequence length="136" mass="16158">MKEALTSTYQEVLSHNRHHHNEWISIGTLDKIHKRKKKTVINNSRTRSKEIKAQTKYTDANKQVKKSIRHDRQKYMEYQATVVEKATTDGNIKQLYDTTKKLVRKYGKPERPVKDKDGKPITEIQEQRNKWVARIE</sequence>